<keyword evidence="4" id="KW-1185">Reference proteome</keyword>
<protein>
    <recommendedName>
        <fullName evidence="2">dsRNA binding domain-containing protein</fullName>
    </recommendedName>
</protein>
<evidence type="ECO:0000259" key="2">
    <source>
        <dbReference type="Pfam" id="PF24995"/>
    </source>
</evidence>
<evidence type="ECO:0000313" key="3">
    <source>
        <dbReference type="EMBL" id="KAH0556703.1"/>
    </source>
</evidence>
<sequence length="73" mass="7833">MPSADGTTASQVIAAVMVHDEVIAEGHSSSGRYAKLRASTNALELLKGLAPFEYRAKFGCDCAEERGDEEEDE</sequence>
<evidence type="ECO:0000256" key="1">
    <source>
        <dbReference type="ARBA" id="ARBA00022884"/>
    </source>
</evidence>
<dbReference type="EMBL" id="JAGHQM010001040">
    <property type="protein sequence ID" value="KAH0556703.1"/>
    <property type="molecule type" value="Genomic_DNA"/>
</dbReference>
<dbReference type="GO" id="GO:0003723">
    <property type="term" value="F:RNA binding"/>
    <property type="evidence" value="ECO:0007669"/>
    <property type="project" value="UniProtKB-KW"/>
</dbReference>
<evidence type="ECO:0000313" key="4">
    <source>
        <dbReference type="Proteomes" id="UP000750711"/>
    </source>
</evidence>
<reference evidence="3" key="1">
    <citation type="submission" date="2021-03" db="EMBL/GenBank/DDBJ databases">
        <title>Comparative genomics and phylogenomic investigation of the class Geoglossomycetes provide insights into ecological specialization and systematics.</title>
        <authorList>
            <person name="Melie T."/>
            <person name="Pirro S."/>
            <person name="Miller A.N."/>
            <person name="Quandt A."/>
        </authorList>
    </citation>
    <scope>NUCLEOTIDE SEQUENCE</scope>
    <source>
        <strain evidence="3">CAQ_001_2017</strain>
    </source>
</reference>
<dbReference type="AlphaFoldDB" id="A0A9P8L940"/>
<feature type="domain" description="dsRNA binding" evidence="2">
    <location>
        <begin position="2"/>
        <end position="48"/>
    </location>
</feature>
<dbReference type="InterPro" id="IPR056755">
    <property type="entry name" value="DSRM_2"/>
</dbReference>
<keyword evidence="1" id="KW-0694">RNA-binding</keyword>
<proteinExistence type="predicted"/>
<gene>
    <name evidence="3" type="ORF">GP486_005506</name>
</gene>
<organism evidence="3 4">
    <name type="scientific">Trichoglossum hirsutum</name>
    <dbReference type="NCBI Taxonomy" id="265104"/>
    <lineage>
        <taxon>Eukaryota</taxon>
        <taxon>Fungi</taxon>
        <taxon>Dikarya</taxon>
        <taxon>Ascomycota</taxon>
        <taxon>Pezizomycotina</taxon>
        <taxon>Geoglossomycetes</taxon>
        <taxon>Geoglossales</taxon>
        <taxon>Geoglossaceae</taxon>
        <taxon>Trichoglossum</taxon>
    </lineage>
</organism>
<dbReference type="Proteomes" id="UP000750711">
    <property type="component" value="Unassembled WGS sequence"/>
</dbReference>
<comment type="caution">
    <text evidence="3">The sequence shown here is derived from an EMBL/GenBank/DDBJ whole genome shotgun (WGS) entry which is preliminary data.</text>
</comment>
<feature type="non-terminal residue" evidence="3">
    <location>
        <position position="73"/>
    </location>
</feature>
<name>A0A9P8L940_9PEZI</name>
<accession>A0A9P8L940</accession>
<dbReference type="SUPFAM" id="SSF54768">
    <property type="entry name" value="dsRNA-binding domain-like"/>
    <property type="match status" value="1"/>
</dbReference>
<dbReference type="Pfam" id="PF24995">
    <property type="entry name" value="DSRM_2"/>
    <property type="match status" value="1"/>
</dbReference>